<reference evidence="3" key="1">
    <citation type="journal article" date="2019" name="Int. J. Syst. Evol. Microbiol.">
        <title>The Global Catalogue of Microorganisms (GCM) 10K type strain sequencing project: providing services to taxonomists for standard genome sequencing and annotation.</title>
        <authorList>
            <consortium name="The Broad Institute Genomics Platform"/>
            <consortium name="The Broad Institute Genome Sequencing Center for Infectious Disease"/>
            <person name="Wu L."/>
            <person name="Ma J."/>
        </authorList>
    </citation>
    <scope>NUCLEOTIDE SEQUENCE [LARGE SCALE GENOMIC DNA]</scope>
    <source>
        <strain evidence="3">CCUG 57263</strain>
    </source>
</reference>
<evidence type="ECO:0000313" key="2">
    <source>
        <dbReference type="EMBL" id="MFD0870256.1"/>
    </source>
</evidence>
<name>A0ABW3DAD5_9BACL</name>
<evidence type="ECO:0000313" key="3">
    <source>
        <dbReference type="Proteomes" id="UP001597120"/>
    </source>
</evidence>
<protein>
    <recommendedName>
        <fullName evidence="1">N-acyl amino acid synthase FeeM catalytic core domain-containing protein</fullName>
    </recommendedName>
</protein>
<dbReference type="Pfam" id="PF21926">
    <property type="entry name" value="FeeM"/>
    <property type="match status" value="1"/>
</dbReference>
<dbReference type="Proteomes" id="UP001597120">
    <property type="component" value="Unassembled WGS sequence"/>
</dbReference>
<dbReference type="InterPro" id="IPR054597">
    <property type="entry name" value="FeeM_cat"/>
</dbReference>
<dbReference type="SUPFAM" id="SSF55729">
    <property type="entry name" value="Acyl-CoA N-acyltransferases (Nat)"/>
    <property type="match status" value="1"/>
</dbReference>
<feature type="domain" description="N-acyl amino acid synthase FeeM catalytic core" evidence="1">
    <location>
        <begin position="19"/>
        <end position="167"/>
    </location>
</feature>
<gene>
    <name evidence="2" type="ORF">ACFQ03_13930</name>
</gene>
<dbReference type="Gene3D" id="3.40.630.30">
    <property type="match status" value="1"/>
</dbReference>
<keyword evidence="3" id="KW-1185">Reference proteome</keyword>
<evidence type="ECO:0000259" key="1">
    <source>
        <dbReference type="Pfam" id="PF21926"/>
    </source>
</evidence>
<dbReference type="EMBL" id="JBHTIU010000042">
    <property type="protein sequence ID" value="MFD0870256.1"/>
    <property type="molecule type" value="Genomic_DNA"/>
</dbReference>
<dbReference type="InterPro" id="IPR016181">
    <property type="entry name" value="Acyl_CoA_acyltransferase"/>
</dbReference>
<proteinExistence type="predicted"/>
<accession>A0ABW3DAD5</accession>
<organism evidence="2 3">
    <name type="scientific">Paenibacillus residui</name>
    <dbReference type="NCBI Taxonomy" id="629724"/>
    <lineage>
        <taxon>Bacteria</taxon>
        <taxon>Bacillati</taxon>
        <taxon>Bacillota</taxon>
        <taxon>Bacilli</taxon>
        <taxon>Bacillales</taxon>
        <taxon>Paenibacillaceae</taxon>
        <taxon>Paenibacillus</taxon>
    </lineage>
</organism>
<sequence>MKDTTRYQYGVAKGMVREQAIRLHHDRYEEIGFFKKDETDPYEQLSTYFAAQTEDGVIVGVTRLIKDRLEELPTIKHFRIYDLEMAKLNQLDRTRFAEVSAFTKMPQHEVGAGLIKTVLQYSLDTGLTHWICCIDERVYKYMTRMIKFPLKVVGEPQVYLGSVTIPCALQLSEFLASLQQHRPSLYEFFMSPLNNASERVSL</sequence>
<comment type="caution">
    <text evidence="2">The sequence shown here is derived from an EMBL/GenBank/DDBJ whole genome shotgun (WGS) entry which is preliminary data.</text>
</comment>
<dbReference type="RefSeq" id="WP_379288852.1">
    <property type="nucleotide sequence ID" value="NZ_JBHTIU010000042.1"/>
</dbReference>